<protein>
    <submittedName>
        <fullName evidence="2">Uncharacterized protein</fullName>
    </submittedName>
</protein>
<organism evidence="2 3">
    <name type="scientific">Phytohabitans flavus</name>
    <dbReference type="NCBI Taxonomy" id="1076124"/>
    <lineage>
        <taxon>Bacteria</taxon>
        <taxon>Bacillati</taxon>
        <taxon>Actinomycetota</taxon>
        <taxon>Actinomycetes</taxon>
        <taxon>Micromonosporales</taxon>
        <taxon>Micromonosporaceae</taxon>
    </lineage>
</organism>
<reference evidence="2 3" key="2">
    <citation type="submission" date="2020-03" db="EMBL/GenBank/DDBJ databases">
        <authorList>
            <person name="Ichikawa N."/>
            <person name="Kimura A."/>
            <person name="Kitahashi Y."/>
            <person name="Uohara A."/>
        </authorList>
    </citation>
    <scope>NUCLEOTIDE SEQUENCE [LARGE SCALE GENOMIC DNA]</scope>
    <source>
        <strain evidence="2 3">NBRC 107702</strain>
    </source>
</reference>
<gene>
    <name evidence="2" type="ORF">Pflav_053290</name>
</gene>
<feature type="region of interest" description="Disordered" evidence="1">
    <location>
        <begin position="54"/>
        <end position="74"/>
    </location>
</feature>
<evidence type="ECO:0000313" key="3">
    <source>
        <dbReference type="Proteomes" id="UP000502508"/>
    </source>
</evidence>
<reference evidence="2 3" key="1">
    <citation type="submission" date="2020-03" db="EMBL/GenBank/DDBJ databases">
        <title>Whole genome shotgun sequence of Phytohabitans flavus NBRC 107702.</title>
        <authorList>
            <person name="Komaki H."/>
            <person name="Tamura T."/>
        </authorList>
    </citation>
    <scope>NUCLEOTIDE SEQUENCE [LARGE SCALE GENOMIC DNA]</scope>
    <source>
        <strain evidence="2 3">NBRC 107702</strain>
    </source>
</reference>
<dbReference type="KEGG" id="pfla:Pflav_053290"/>
<evidence type="ECO:0000313" key="2">
    <source>
        <dbReference type="EMBL" id="BCB78919.1"/>
    </source>
</evidence>
<keyword evidence="3" id="KW-1185">Reference proteome</keyword>
<evidence type="ECO:0000256" key="1">
    <source>
        <dbReference type="SAM" id="MobiDB-lite"/>
    </source>
</evidence>
<feature type="region of interest" description="Disordered" evidence="1">
    <location>
        <begin position="1"/>
        <end position="22"/>
    </location>
</feature>
<dbReference type="Proteomes" id="UP000502508">
    <property type="component" value="Chromosome"/>
</dbReference>
<dbReference type="AlphaFoldDB" id="A0A6F8XYP8"/>
<accession>A0A6F8XYP8</accession>
<dbReference type="EMBL" id="AP022870">
    <property type="protein sequence ID" value="BCB78919.1"/>
    <property type="molecule type" value="Genomic_DNA"/>
</dbReference>
<sequence length="150" mass="16085">MHARSDTPRLKNKPRQGDLTSGCLDDIVGCMSTPDELERQHTLHTAVARYDTLRTRDALASPNEEGEPPAAPPLSKEEALEMLALGELIARKAGYGRQLGVRSARSAGASWSQIGAALGTTKQSAWEAHARWLDEQGAGGMTSRPPMPIG</sequence>
<proteinExistence type="predicted"/>
<name>A0A6F8XYP8_9ACTN</name>